<dbReference type="EMBL" id="SNYV01000011">
    <property type="protein sequence ID" value="TDQ79585.1"/>
    <property type="molecule type" value="Genomic_DNA"/>
</dbReference>
<dbReference type="AlphaFoldDB" id="A0A4R6WML3"/>
<evidence type="ECO:0000313" key="1">
    <source>
        <dbReference type="EMBL" id="TDQ79585.1"/>
    </source>
</evidence>
<organism evidence="1 2">
    <name type="scientific">Sphingobacterium yanglingense</name>
    <dbReference type="NCBI Taxonomy" id="1437280"/>
    <lineage>
        <taxon>Bacteria</taxon>
        <taxon>Pseudomonadati</taxon>
        <taxon>Bacteroidota</taxon>
        <taxon>Sphingobacteriia</taxon>
        <taxon>Sphingobacteriales</taxon>
        <taxon>Sphingobacteriaceae</taxon>
        <taxon>Sphingobacterium</taxon>
    </lineage>
</organism>
<keyword evidence="2" id="KW-1185">Reference proteome</keyword>
<sequence>MITSIEAGNMLFSFLGKSILMTDINKPSGELCKFERAEGSTKEDIVINTLGLNREPVQKGVLIVNIYVSNLDPAKIPNIGTGRNRPDTARLLYLSKLFQSVFNDNDETVSEVWINQDTCFEITSDDQFSDVNNQHYISFRINFFTIK</sequence>
<proteinExistence type="predicted"/>
<dbReference type="OrthoDB" id="1262402at2"/>
<protein>
    <submittedName>
        <fullName evidence="1">Uncharacterized protein</fullName>
    </submittedName>
</protein>
<dbReference type="Proteomes" id="UP000295292">
    <property type="component" value="Unassembled WGS sequence"/>
</dbReference>
<gene>
    <name evidence="1" type="ORF">CLV99_1030</name>
</gene>
<reference evidence="1 2" key="1">
    <citation type="submission" date="2019-03" db="EMBL/GenBank/DDBJ databases">
        <title>Genomic Encyclopedia of Archaeal and Bacterial Type Strains, Phase II (KMG-II): from individual species to whole genera.</title>
        <authorList>
            <person name="Goeker M."/>
        </authorList>
    </citation>
    <scope>NUCLEOTIDE SEQUENCE [LARGE SCALE GENOMIC DNA]</scope>
    <source>
        <strain evidence="1 2">DSM 28353</strain>
    </source>
</reference>
<accession>A0A4R6WML3</accession>
<name>A0A4R6WML3_9SPHI</name>
<evidence type="ECO:0000313" key="2">
    <source>
        <dbReference type="Proteomes" id="UP000295292"/>
    </source>
</evidence>
<comment type="caution">
    <text evidence="1">The sequence shown here is derived from an EMBL/GenBank/DDBJ whole genome shotgun (WGS) entry which is preliminary data.</text>
</comment>
<dbReference type="RefSeq" id="WP_133583364.1">
    <property type="nucleotide sequence ID" value="NZ_SNYV01000011.1"/>
</dbReference>